<evidence type="ECO:0008006" key="4">
    <source>
        <dbReference type="Google" id="ProtNLM"/>
    </source>
</evidence>
<dbReference type="AlphaFoldDB" id="A0A8S1L2D1"/>
<keyword evidence="1" id="KW-0472">Membrane</keyword>
<protein>
    <recommendedName>
        <fullName evidence="4">Transmembrane protein</fullName>
    </recommendedName>
</protein>
<keyword evidence="1" id="KW-1133">Transmembrane helix</keyword>
<dbReference type="Proteomes" id="UP000688137">
    <property type="component" value="Unassembled WGS sequence"/>
</dbReference>
<feature type="transmembrane region" description="Helical" evidence="1">
    <location>
        <begin position="25"/>
        <end position="42"/>
    </location>
</feature>
<gene>
    <name evidence="2" type="ORF">PPRIM_AZ9-3.1.T0310175</name>
</gene>
<dbReference type="EMBL" id="CAJJDM010000030">
    <property type="protein sequence ID" value="CAD8061171.1"/>
    <property type="molecule type" value="Genomic_DNA"/>
</dbReference>
<reference evidence="2" key="1">
    <citation type="submission" date="2021-01" db="EMBL/GenBank/DDBJ databases">
        <authorList>
            <consortium name="Genoscope - CEA"/>
            <person name="William W."/>
        </authorList>
    </citation>
    <scope>NUCLEOTIDE SEQUENCE</scope>
</reference>
<accession>A0A8S1L2D1</accession>
<keyword evidence="1" id="KW-0812">Transmembrane</keyword>
<evidence type="ECO:0000313" key="3">
    <source>
        <dbReference type="Proteomes" id="UP000688137"/>
    </source>
</evidence>
<sequence>MIQLKQNYALFQVLSDYIVKYQKKCFFLIFYDIINQCLLQFINFMKFIIILLLITLQYLLVILCMNFQTIEVYIRCFSTTDVQQKLILSLLNS</sequence>
<evidence type="ECO:0000256" key="1">
    <source>
        <dbReference type="SAM" id="Phobius"/>
    </source>
</evidence>
<keyword evidence="3" id="KW-1185">Reference proteome</keyword>
<evidence type="ECO:0000313" key="2">
    <source>
        <dbReference type="EMBL" id="CAD8061171.1"/>
    </source>
</evidence>
<proteinExistence type="predicted"/>
<comment type="caution">
    <text evidence="2">The sequence shown here is derived from an EMBL/GenBank/DDBJ whole genome shotgun (WGS) entry which is preliminary data.</text>
</comment>
<feature type="transmembrane region" description="Helical" evidence="1">
    <location>
        <begin position="48"/>
        <end position="67"/>
    </location>
</feature>
<organism evidence="2 3">
    <name type="scientific">Paramecium primaurelia</name>
    <dbReference type="NCBI Taxonomy" id="5886"/>
    <lineage>
        <taxon>Eukaryota</taxon>
        <taxon>Sar</taxon>
        <taxon>Alveolata</taxon>
        <taxon>Ciliophora</taxon>
        <taxon>Intramacronucleata</taxon>
        <taxon>Oligohymenophorea</taxon>
        <taxon>Peniculida</taxon>
        <taxon>Parameciidae</taxon>
        <taxon>Paramecium</taxon>
    </lineage>
</organism>
<name>A0A8S1L2D1_PARPR</name>